<feature type="compositionally biased region" description="Polar residues" evidence="2">
    <location>
        <begin position="252"/>
        <end position="286"/>
    </location>
</feature>
<dbReference type="Proteomes" id="UP000008867">
    <property type="component" value="Chromosome 11"/>
</dbReference>
<feature type="coiled-coil region" evidence="1">
    <location>
        <begin position="202"/>
        <end position="233"/>
    </location>
</feature>
<keyword evidence="5" id="KW-1185">Reference proteome</keyword>
<name>E6ZN58_SPORE</name>
<dbReference type="OrthoDB" id="2553688at2759"/>
<feature type="region of interest" description="Disordered" evidence="2">
    <location>
        <begin position="235"/>
        <end position="303"/>
    </location>
</feature>
<dbReference type="HOGENOM" id="CLU_866530_0_0_1"/>
<feature type="signal peptide" evidence="3">
    <location>
        <begin position="1"/>
        <end position="19"/>
    </location>
</feature>
<keyword evidence="3" id="KW-0732">Signal</keyword>
<gene>
    <name evidence="4" type="ORF">sr14948</name>
</gene>
<evidence type="ECO:0000313" key="4">
    <source>
        <dbReference type="EMBL" id="CBQ68665.1"/>
    </source>
</evidence>
<proteinExistence type="predicted"/>
<feature type="chain" id="PRO_5003216818" evidence="3">
    <location>
        <begin position="20"/>
        <end position="315"/>
    </location>
</feature>
<accession>E6ZN58</accession>
<evidence type="ECO:0000256" key="1">
    <source>
        <dbReference type="SAM" id="Coils"/>
    </source>
</evidence>
<reference evidence="4 5" key="1">
    <citation type="journal article" date="2010" name="Science">
        <title>Pathogenicity determinants in smut fungi revealed by genome comparison.</title>
        <authorList>
            <person name="Schirawski J."/>
            <person name="Mannhaupt G."/>
            <person name="Muench K."/>
            <person name="Brefort T."/>
            <person name="Schipper K."/>
            <person name="Doehlemann G."/>
            <person name="Di Stasio M."/>
            <person name="Roessel N."/>
            <person name="Mendoza-Mendoza A."/>
            <person name="Pester D."/>
            <person name="Mueller O."/>
            <person name="Winterberg B."/>
            <person name="Meyer E."/>
            <person name="Ghareeb H."/>
            <person name="Wollenberg T."/>
            <person name="Muensterkoetter M."/>
            <person name="Wong P."/>
            <person name="Walter M."/>
            <person name="Stukenbrock E."/>
            <person name="Gueldener U."/>
            <person name="Kahmann R."/>
        </authorList>
    </citation>
    <scope>NUCLEOTIDE SEQUENCE [LARGE SCALE GENOMIC DNA]</scope>
    <source>
        <strain evidence="5">SRZ2</strain>
    </source>
</reference>
<keyword evidence="1" id="KW-0175">Coiled coil</keyword>
<organism evidence="4 5">
    <name type="scientific">Sporisorium reilianum (strain SRZ2)</name>
    <name type="common">Maize head smut fungus</name>
    <dbReference type="NCBI Taxonomy" id="999809"/>
    <lineage>
        <taxon>Eukaryota</taxon>
        <taxon>Fungi</taxon>
        <taxon>Dikarya</taxon>
        <taxon>Basidiomycota</taxon>
        <taxon>Ustilaginomycotina</taxon>
        <taxon>Ustilaginomycetes</taxon>
        <taxon>Ustilaginales</taxon>
        <taxon>Ustilaginaceae</taxon>
        <taxon>Sporisorium</taxon>
    </lineage>
</organism>
<protein>
    <submittedName>
        <fullName evidence="4">Uncharacterized protein</fullName>
    </submittedName>
</protein>
<sequence>MNLLALLAIFIAVSTSALAAGTPEKSKTVALAVPPAGRALYYRGADLEPWDYPEAVRASFDDARRVLRGHSILGPPGFWTEPSMRAHYEATAHLRYHSELYHELPPFEVWLKEKQLIAAISMMRETIDIEASRGDVKQSVLLRHEMQLGELSILFRLVGIATALRYGIMTPEVRWYEEFVYRYWSGFLAVSQQAEPTEAEWREHLAYLAQEVEEEVEEIRAEEEQAMRAAELKGAQKLKGPLRQDSGEKGRSQSPTPRRWSQATGVESSIQGTERTAGMQGSTPQSWRVPGELPSFEHGDTLKSLQEAVEKGFRL</sequence>
<dbReference type="EMBL" id="FQ311432">
    <property type="protein sequence ID" value="CBQ68665.1"/>
    <property type="molecule type" value="Genomic_DNA"/>
</dbReference>
<evidence type="ECO:0000256" key="2">
    <source>
        <dbReference type="SAM" id="MobiDB-lite"/>
    </source>
</evidence>
<evidence type="ECO:0000313" key="5">
    <source>
        <dbReference type="Proteomes" id="UP000008867"/>
    </source>
</evidence>
<evidence type="ECO:0000256" key="3">
    <source>
        <dbReference type="SAM" id="SignalP"/>
    </source>
</evidence>
<dbReference type="AlphaFoldDB" id="E6ZN58"/>
<dbReference type="eggNOG" id="ENOG502RDQ5">
    <property type="taxonomic scope" value="Eukaryota"/>
</dbReference>
<dbReference type="VEuPathDB" id="FungiDB:sr14948"/>